<proteinExistence type="predicted"/>
<name>A0A2K3NAE4_TRIPR</name>
<reference evidence="2 3" key="1">
    <citation type="journal article" date="2014" name="Am. J. Bot.">
        <title>Genome assembly and annotation for red clover (Trifolium pratense; Fabaceae).</title>
        <authorList>
            <person name="Istvanek J."/>
            <person name="Jaros M."/>
            <person name="Krenek A."/>
            <person name="Repkova J."/>
        </authorList>
    </citation>
    <scope>NUCLEOTIDE SEQUENCE [LARGE SCALE GENOMIC DNA]</scope>
    <source>
        <strain evidence="3">cv. Tatra</strain>
        <tissue evidence="2">Young leaves</tissue>
    </source>
</reference>
<dbReference type="AlphaFoldDB" id="A0A2K3NAE4"/>
<organism evidence="2 3">
    <name type="scientific">Trifolium pratense</name>
    <name type="common">Red clover</name>
    <dbReference type="NCBI Taxonomy" id="57577"/>
    <lineage>
        <taxon>Eukaryota</taxon>
        <taxon>Viridiplantae</taxon>
        <taxon>Streptophyta</taxon>
        <taxon>Embryophyta</taxon>
        <taxon>Tracheophyta</taxon>
        <taxon>Spermatophyta</taxon>
        <taxon>Magnoliopsida</taxon>
        <taxon>eudicotyledons</taxon>
        <taxon>Gunneridae</taxon>
        <taxon>Pentapetalae</taxon>
        <taxon>rosids</taxon>
        <taxon>fabids</taxon>
        <taxon>Fabales</taxon>
        <taxon>Fabaceae</taxon>
        <taxon>Papilionoideae</taxon>
        <taxon>50 kb inversion clade</taxon>
        <taxon>NPAAA clade</taxon>
        <taxon>Hologalegina</taxon>
        <taxon>IRL clade</taxon>
        <taxon>Trifolieae</taxon>
        <taxon>Trifolium</taxon>
    </lineage>
</organism>
<evidence type="ECO:0000313" key="3">
    <source>
        <dbReference type="Proteomes" id="UP000236291"/>
    </source>
</evidence>
<reference evidence="2 3" key="2">
    <citation type="journal article" date="2017" name="Front. Plant Sci.">
        <title>Gene Classification and Mining of Molecular Markers Useful in Red Clover (Trifolium pratense) Breeding.</title>
        <authorList>
            <person name="Istvanek J."/>
            <person name="Dluhosova J."/>
            <person name="Dluhos P."/>
            <person name="Patkova L."/>
            <person name="Nedelnik J."/>
            <person name="Repkova J."/>
        </authorList>
    </citation>
    <scope>NUCLEOTIDE SEQUENCE [LARGE SCALE GENOMIC DNA]</scope>
    <source>
        <strain evidence="3">cv. Tatra</strain>
        <tissue evidence="2">Young leaves</tissue>
    </source>
</reference>
<evidence type="ECO:0000256" key="1">
    <source>
        <dbReference type="SAM" id="MobiDB-lite"/>
    </source>
</evidence>
<dbReference type="EMBL" id="ASHM01018424">
    <property type="protein sequence ID" value="PNY00014.1"/>
    <property type="molecule type" value="Genomic_DNA"/>
</dbReference>
<comment type="caution">
    <text evidence="2">The sequence shown here is derived from an EMBL/GenBank/DDBJ whole genome shotgun (WGS) entry which is preliminary data.</text>
</comment>
<sequence>MVEEPRLTSLPGQGGKSTTPSSIFPSAVPVDDLVDPGPEPVD</sequence>
<feature type="region of interest" description="Disordered" evidence="1">
    <location>
        <begin position="1"/>
        <end position="42"/>
    </location>
</feature>
<accession>A0A2K3NAE4</accession>
<protein>
    <submittedName>
        <fullName evidence="2">Uncharacterized protein</fullName>
    </submittedName>
</protein>
<dbReference type="Proteomes" id="UP000236291">
    <property type="component" value="Unassembled WGS sequence"/>
</dbReference>
<gene>
    <name evidence="2" type="ORF">L195_g023287</name>
</gene>
<evidence type="ECO:0000313" key="2">
    <source>
        <dbReference type="EMBL" id="PNY00014.1"/>
    </source>
</evidence>